<protein>
    <submittedName>
        <fullName evidence="1">SapC-related protein</fullName>
    </submittedName>
</protein>
<dbReference type="AlphaFoldDB" id="B0RXY7"/>
<dbReference type="Pfam" id="PF07277">
    <property type="entry name" value="SapC"/>
    <property type="match status" value="1"/>
</dbReference>
<evidence type="ECO:0000313" key="1">
    <source>
        <dbReference type="EMBL" id="CAP53523.1"/>
    </source>
</evidence>
<proteinExistence type="predicted"/>
<organism evidence="1 2">
    <name type="scientific">Xanthomonas campestris pv. campestris (strain B100)</name>
    <dbReference type="NCBI Taxonomy" id="509169"/>
    <lineage>
        <taxon>Bacteria</taxon>
        <taxon>Pseudomonadati</taxon>
        <taxon>Pseudomonadota</taxon>
        <taxon>Gammaproteobacteria</taxon>
        <taxon>Lysobacterales</taxon>
        <taxon>Lysobacteraceae</taxon>
        <taxon>Xanthomonas</taxon>
    </lineage>
</organism>
<dbReference type="InterPro" id="IPR010836">
    <property type="entry name" value="SapC"/>
</dbReference>
<gene>
    <name evidence="1" type="ORF">XCCB100_4154</name>
</gene>
<dbReference type="EMBL" id="AM920689">
    <property type="protein sequence ID" value="CAP53523.1"/>
    <property type="molecule type" value="Genomic_DNA"/>
</dbReference>
<reference evidence="1 2" key="1">
    <citation type="journal article" date="2008" name="J. Biotechnol.">
        <title>The genome of Xanthomonas campestris pv. campestris B100 and its use for the reconstruction of metabolic pathways involved in xanthan biosynthesis.</title>
        <authorList>
            <person name="Vorholter F.J."/>
            <person name="Schneiker S."/>
            <person name="Goesmann A."/>
            <person name="Krause L."/>
            <person name="Bekel T."/>
            <person name="Kaiser O."/>
            <person name="Linke B."/>
            <person name="Patschkowski T."/>
            <person name="Ruckert C."/>
            <person name="Schmid J."/>
            <person name="Sidhu V.K."/>
            <person name="Sieber V."/>
            <person name="Tauch A."/>
            <person name="Watt S.A."/>
            <person name="Weisshaar B."/>
            <person name="Becker A."/>
            <person name="Niehaus K."/>
            <person name="Puhler A."/>
        </authorList>
    </citation>
    <scope>NUCLEOTIDE SEQUENCE [LARGE SCALE GENOMIC DNA]</scope>
    <source>
        <strain evidence="1 2">B100</strain>
    </source>
</reference>
<sequence length="280" mass="31191">MRLPAAWLPGGVHGRCGRPCGVAPWGLPSHGDSLKHGPRAPRAVPFPMTDPVLLNNLDHRDLRVITTHGAAYGDNVMSAATFPLEFRQLQAQYPIVFHRDAEGQFQPLALLGLRMGENLFLDGARWDAPYVPLAIQRQPFLIGQQPDGPMVHVDLDSPRISTAEGEPLFREHGGTTEFLERISQVLRTLHDGLHATRDFMSRVLAHDLLEPFVFEATLDNGVECRLAGLYAVHEERLRALGDEALLSLHKHGDLEPLYMAVASIAQFRHLLDRMNRRHAG</sequence>
<dbReference type="HOGENOM" id="CLU_074824_0_0_6"/>
<dbReference type="KEGG" id="xca:xcc-b100_4154"/>
<name>B0RXY7_XANCB</name>
<accession>B0RXY7</accession>
<evidence type="ECO:0000313" key="2">
    <source>
        <dbReference type="Proteomes" id="UP000001188"/>
    </source>
</evidence>
<dbReference type="Proteomes" id="UP000001188">
    <property type="component" value="Chromosome"/>
</dbReference>